<feature type="region of interest" description="Disordered" evidence="1">
    <location>
        <begin position="120"/>
        <end position="145"/>
    </location>
</feature>
<evidence type="ECO:0000256" key="1">
    <source>
        <dbReference type="SAM" id="MobiDB-lite"/>
    </source>
</evidence>
<evidence type="ECO:0000313" key="2">
    <source>
        <dbReference type="EMBL" id="KAK0167808.1"/>
    </source>
</evidence>
<evidence type="ECO:0000313" key="3">
    <source>
        <dbReference type="Proteomes" id="UP001168972"/>
    </source>
</evidence>
<sequence length="145" mass="15928">MKRAKTDKIYCDNSAIQGFTDKKGGAENRINIPTTLREFTNNVGNMPENFSAAYYAHFESREGKIGVIFTSDQLVAPLNNPDTEDLFINGTFDSRPTEPKSCQLLIINIKRRDAGIPDVGYTTSGRPHGGGGVCGCRRPRNGKES</sequence>
<gene>
    <name evidence="2" type="ORF">PV327_001668</name>
</gene>
<dbReference type="AlphaFoldDB" id="A0AA39FE01"/>
<reference evidence="2" key="2">
    <citation type="submission" date="2023-03" db="EMBL/GenBank/DDBJ databases">
        <authorList>
            <person name="Inwood S.N."/>
            <person name="Skelly J.G."/>
            <person name="Guhlin J."/>
            <person name="Harrop T.W.R."/>
            <person name="Goldson S.G."/>
            <person name="Dearden P.K."/>
        </authorList>
    </citation>
    <scope>NUCLEOTIDE SEQUENCE</scope>
    <source>
        <strain evidence="2">Lincoln</strain>
        <tissue evidence="2">Whole body</tissue>
    </source>
</reference>
<protein>
    <submittedName>
        <fullName evidence="2">Uncharacterized protein</fullName>
    </submittedName>
</protein>
<comment type="caution">
    <text evidence="2">The sequence shown here is derived from an EMBL/GenBank/DDBJ whole genome shotgun (WGS) entry which is preliminary data.</text>
</comment>
<dbReference type="Proteomes" id="UP001168972">
    <property type="component" value="Unassembled WGS sequence"/>
</dbReference>
<accession>A0AA39FE01</accession>
<proteinExistence type="predicted"/>
<keyword evidence="3" id="KW-1185">Reference proteome</keyword>
<reference evidence="2" key="1">
    <citation type="journal article" date="2023" name="bioRxiv">
        <title>Scaffold-level genome assemblies of two parasitoid biocontrol wasps reveal the parthenogenesis mechanism and an associated novel virus.</title>
        <authorList>
            <person name="Inwood S."/>
            <person name="Skelly J."/>
            <person name="Guhlin J."/>
            <person name="Harrop T."/>
            <person name="Goldson S."/>
            <person name="Dearden P."/>
        </authorList>
    </citation>
    <scope>NUCLEOTIDE SEQUENCE</scope>
    <source>
        <strain evidence="2">Lincoln</strain>
        <tissue evidence="2">Whole body</tissue>
    </source>
</reference>
<name>A0AA39FE01_MICHY</name>
<organism evidence="2 3">
    <name type="scientific">Microctonus hyperodae</name>
    <name type="common">Parasitoid wasp</name>
    <dbReference type="NCBI Taxonomy" id="165561"/>
    <lineage>
        <taxon>Eukaryota</taxon>
        <taxon>Metazoa</taxon>
        <taxon>Ecdysozoa</taxon>
        <taxon>Arthropoda</taxon>
        <taxon>Hexapoda</taxon>
        <taxon>Insecta</taxon>
        <taxon>Pterygota</taxon>
        <taxon>Neoptera</taxon>
        <taxon>Endopterygota</taxon>
        <taxon>Hymenoptera</taxon>
        <taxon>Apocrita</taxon>
        <taxon>Ichneumonoidea</taxon>
        <taxon>Braconidae</taxon>
        <taxon>Euphorinae</taxon>
        <taxon>Microctonus</taxon>
    </lineage>
</organism>
<dbReference type="EMBL" id="JAQQBR010001831">
    <property type="protein sequence ID" value="KAK0167808.1"/>
    <property type="molecule type" value="Genomic_DNA"/>
</dbReference>